<evidence type="ECO:0000259" key="5">
    <source>
        <dbReference type="Pfam" id="PF17763"/>
    </source>
</evidence>
<dbReference type="SUPFAM" id="SSF53774">
    <property type="entry name" value="Glutaminase/Asparaginase"/>
    <property type="match status" value="1"/>
</dbReference>
<name>A0ABU2A7I6_9BURK</name>
<dbReference type="InterPro" id="IPR040919">
    <property type="entry name" value="Asparaginase_C"/>
</dbReference>
<dbReference type="PRINTS" id="PR00139">
    <property type="entry name" value="ASNGLNASE"/>
</dbReference>
<dbReference type="PANTHER" id="PTHR11707:SF28">
    <property type="entry name" value="60 KDA LYSOPHOSPHOLIPASE"/>
    <property type="match status" value="1"/>
</dbReference>
<dbReference type="Pfam" id="PF17763">
    <property type="entry name" value="Asparaginase_C"/>
    <property type="match status" value="1"/>
</dbReference>
<dbReference type="SMART" id="SM00870">
    <property type="entry name" value="Asparaginase"/>
    <property type="match status" value="1"/>
</dbReference>
<evidence type="ECO:0000313" key="7">
    <source>
        <dbReference type="Proteomes" id="UP001180825"/>
    </source>
</evidence>
<dbReference type="Proteomes" id="UP001180825">
    <property type="component" value="Unassembled WGS sequence"/>
</dbReference>
<sequence>MIVILGTGGTIAGTAQSASDGVGYTAAQLRIEDLLAAVPALQGRRLEARQVAQLDSKDMDFETWQRLAAAVQQQLDRPDVAGVVVTHGTDTLEETSYFLHRVLAPTKPVVLTAAMRPATALVPDGPQNLFDAVQVAAEPGAAGVVVAFAGRVHDATQVRKTHSYRVDTFESVDGALVARVEEGVVRQLGRWPVAEALGLGRIAAVAGSWPRVDIVLNHAGADGRIVRALLNEGVDGIVAAGTGNGTLGKDLDAALREAERRGVKVVRSTRCDAGPVMDMPGLLPSAGALSPVKARVELLLDLLAR</sequence>
<dbReference type="Gene3D" id="3.40.50.40">
    <property type="match status" value="1"/>
</dbReference>
<dbReference type="InterPro" id="IPR006034">
    <property type="entry name" value="Asparaginase/glutaminase-like"/>
</dbReference>
<accession>A0ABU2A7I6</accession>
<proteinExistence type="inferred from homology"/>
<keyword evidence="2 6" id="KW-0378">Hydrolase</keyword>
<keyword evidence="7" id="KW-1185">Reference proteome</keyword>
<dbReference type="CDD" id="cd08964">
    <property type="entry name" value="L-asparaginase_II"/>
    <property type="match status" value="1"/>
</dbReference>
<evidence type="ECO:0000259" key="4">
    <source>
        <dbReference type="Pfam" id="PF00710"/>
    </source>
</evidence>
<dbReference type="PIRSF" id="PIRSF500176">
    <property type="entry name" value="L_ASNase"/>
    <property type="match status" value="1"/>
</dbReference>
<dbReference type="GO" id="GO:0004067">
    <property type="term" value="F:asparaginase activity"/>
    <property type="evidence" value="ECO:0007669"/>
    <property type="project" value="UniProtKB-EC"/>
</dbReference>
<reference evidence="6 7" key="1">
    <citation type="submission" date="2023-07" db="EMBL/GenBank/DDBJ databases">
        <title>Sorghum-associated microbial communities from plants grown in Nebraska, USA.</title>
        <authorList>
            <person name="Schachtman D."/>
        </authorList>
    </citation>
    <scope>NUCLEOTIDE SEQUENCE [LARGE SCALE GENOMIC DNA]</scope>
    <source>
        <strain evidence="6 7">BE316</strain>
    </source>
</reference>
<gene>
    <name evidence="6" type="ORF">J2X21_001583</name>
</gene>
<evidence type="ECO:0000256" key="2">
    <source>
        <dbReference type="ARBA" id="ARBA00022801"/>
    </source>
</evidence>
<dbReference type="PIRSF" id="PIRSF001220">
    <property type="entry name" value="L-ASNase_gatD"/>
    <property type="match status" value="1"/>
</dbReference>
<evidence type="ECO:0000256" key="3">
    <source>
        <dbReference type="PROSITE-ProRule" id="PRU10100"/>
    </source>
</evidence>
<evidence type="ECO:0000256" key="1">
    <source>
        <dbReference type="ARBA" id="ARBA00010518"/>
    </source>
</evidence>
<dbReference type="PROSITE" id="PS51732">
    <property type="entry name" value="ASN_GLN_ASE_3"/>
    <property type="match status" value="1"/>
</dbReference>
<dbReference type="Gene3D" id="3.40.50.1170">
    <property type="entry name" value="L-asparaginase, N-terminal domain"/>
    <property type="match status" value="1"/>
</dbReference>
<dbReference type="PANTHER" id="PTHR11707">
    <property type="entry name" value="L-ASPARAGINASE"/>
    <property type="match status" value="1"/>
</dbReference>
<dbReference type="SFLD" id="SFLDS00057">
    <property type="entry name" value="Glutaminase/Asparaginase"/>
    <property type="match status" value="1"/>
</dbReference>
<evidence type="ECO:0000313" key="6">
    <source>
        <dbReference type="EMBL" id="MDR7332457.1"/>
    </source>
</evidence>
<dbReference type="RefSeq" id="WP_310326958.1">
    <property type="nucleotide sequence ID" value="NZ_JAVDXV010000002.1"/>
</dbReference>
<feature type="domain" description="Asparaginase/glutaminase C-terminal" evidence="5">
    <location>
        <begin position="211"/>
        <end position="300"/>
    </location>
</feature>
<protein>
    <submittedName>
        <fullName evidence="6">L-asparaginase</fullName>
        <ecNumber evidence="6">3.5.1.1</ecNumber>
    </submittedName>
</protein>
<dbReference type="InterPro" id="IPR037152">
    <property type="entry name" value="L-asparaginase_N_sf"/>
</dbReference>
<dbReference type="InterPro" id="IPR036152">
    <property type="entry name" value="Asp/glu_Ase-like_sf"/>
</dbReference>
<feature type="domain" description="L-asparaginase N-terminal" evidence="4">
    <location>
        <begin position="2"/>
        <end position="185"/>
    </location>
</feature>
<dbReference type="EC" id="3.5.1.1" evidence="6"/>
<dbReference type="EMBL" id="JAVDXV010000002">
    <property type="protein sequence ID" value="MDR7332457.1"/>
    <property type="molecule type" value="Genomic_DNA"/>
</dbReference>
<feature type="active site" evidence="3">
    <location>
        <position position="89"/>
    </location>
</feature>
<dbReference type="Pfam" id="PF00710">
    <property type="entry name" value="Asparaginase"/>
    <property type="match status" value="1"/>
</dbReference>
<dbReference type="InterPro" id="IPR027475">
    <property type="entry name" value="Asparaginase/glutaminase_AS2"/>
</dbReference>
<dbReference type="InterPro" id="IPR004550">
    <property type="entry name" value="AsnASE_II"/>
</dbReference>
<dbReference type="InterPro" id="IPR027473">
    <property type="entry name" value="L-asparaginase_C"/>
</dbReference>
<comment type="caution">
    <text evidence="6">The sequence shown here is derived from an EMBL/GenBank/DDBJ whole genome shotgun (WGS) entry which is preliminary data.</text>
</comment>
<organism evidence="6 7">
    <name type="scientific">Roseateles asaccharophilus</name>
    <dbReference type="NCBI Taxonomy" id="582607"/>
    <lineage>
        <taxon>Bacteria</taxon>
        <taxon>Pseudomonadati</taxon>
        <taxon>Pseudomonadota</taxon>
        <taxon>Betaproteobacteria</taxon>
        <taxon>Burkholderiales</taxon>
        <taxon>Sphaerotilaceae</taxon>
        <taxon>Roseateles</taxon>
    </lineage>
</organism>
<dbReference type="PROSITE" id="PS00917">
    <property type="entry name" value="ASN_GLN_ASE_2"/>
    <property type="match status" value="1"/>
</dbReference>
<comment type="similarity">
    <text evidence="1">Belongs to the asparaginase 1 family.</text>
</comment>
<dbReference type="InterPro" id="IPR027474">
    <property type="entry name" value="L-asparaginase_N"/>
</dbReference>